<keyword evidence="4" id="KW-0378">Hydrolase</keyword>
<keyword evidence="6" id="KW-0482">Metalloprotease</keyword>
<dbReference type="GO" id="GO:0046872">
    <property type="term" value="F:metal ion binding"/>
    <property type="evidence" value="ECO:0007669"/>
    <property type="project" value="UniProtKB-KW"/>
</dbReference>
<evidence type="ECO:0000256" key="4">
    <source>
        <dbReference type="ARBA" id="ARBA00022801"/>
    </source>
</evidence>
<dbReference type="PROSITE" id="PS00143">
    <property type="entry name" value="INSULINASE"/>
    <property type="match status" value="1"/>
</dbReference>
<dbReference type="SUPFAM" id="SSF63411">
    <property type="entry name" value="LuxS/MPP-like metallohydrolase"/>
    <property type="match status" value="1"/>
</dbReference>
<dbReference type="InterPro" id="IPR011249">
    <property type="entry name" value="Metalloenz_LuxS/M16"/>
</dbReference>
<feature type="region of interest" description="Disordered" evidence="7">
    <location>
        <begin position="50"/>
        <end position="78"/>
    </location>
</feature>
<protein>
    <submittedName>
        <fullName evidence="9">Insulin-degrading enzyme (Trinotate prediction)</fullName>
    </submittedName>
</protein>
<comment type="similarity">
    <text evidence="1">Belongs to the peptidase M16 family.</text>
</comment>
<reference evidence="9" key="1">
    <citation type="submission" date="2018-11" db="EMBL/GenBank/DDBJ databases">
        <title>Henneguya salminicola genome and transcriptome.</title>
        <authorList>
            <person name="Yahalomi D."/>
            <person name="Atkinson S.D."/>
            <person name="Neuhof M."/>
            <person name="Chang E.S."/>
            <person name="Philippe H."/>
            <person name="Cartwright P."/>
            <person name="Bartholomew J.L."/>
            <person name="Huchon D."/>
        </authorList>
    </citation>
    <scope>NUCLEOTIDE SEQUENCE</scope>
    <source>
        <strain evidence="9">Hz1</strain>
        <tissue evidence="9">Whole</tissue>
    </source>
</reference>
<dbReference type="PANTHER" id="PTHR43690:SF18">
    <property type="entry name" value="INSULIN-DEGRADING ENZYME-RELATED"/>
    <property type="match status" value="1"/>
</dbReference>
<proteinExistence type="inferred from homology"/>
<name>A0A6G3MGB5_HENSL</name>
<dbReference type="PANTHER" id="PTHR43690">
    <property type="entry name" value="NARDILYSIN"/>
    <property type="match status" value="1"/>
</dbReference>
<evidence type="ECO:0000256" key="3">
    <source>
        <dbReference type="ARBA" id="ARBA00022723"/>
    </source>
</evidence>
<dbReference type="EMBL" id="GHBP01002394">
    <property type="protein sequence ID" value="NDJ93088.1"/>
    <property type="molecule type" value="Transcribed_RNA"/>
</dbReference>
<feature type="compositionally biased region" description="Basic and acidic residues" evidence="7">
    <location>
        <begin position="50"/>
        <end position="64"/>
    </location>
</feature>
<organism evidence="9">
    <name type="scientific">Henneguya salminicola</name>
    <name type="common">Myxosporean</name>
    <dbReference type="NCBI Taxonomy" id="69463"/>
    <lineage>
        <taxon>Eukaryota</taxon>
        <taxon>Metazoa</taxon>
        <taxon>Cnidaria</taxon>
        <taxon>Myxozoa</taxon>
        <taxon>Myxosporea</taxon>
        <taxon>Bivalvulida</taxon>
        <taxon>Platysporina</taxon>
        <taxon>Myxobolidae</taxon>
        <taxon>Henneguya</taxon>
    </lineage>
</organism>
<evidence type="ECO:0000259" key="8">
    <source>
        <dbReference type="Pfam" id="PF00675"/>
    </source>
</evidence>
<evidence type="ECO:0000256" key="7">
    <source>
        <dbReference type="SAM" id="MobiDB-lite"/>
    </source>
</evidence>
<dbReference type="Pfam" id="PF00675">
    <property type="entry name" value="Peptidase_M16"/>
    <property type="match status" value="1"/>
</dbReference>
<dbReference type="AlphaFoldDB" id="A0A6G3MGB5"/>
<accession>A0A6G3MGB5</accession>
<keyword evidence="2" id="KW-0645">Protease</keyword>
<dbReference type="GO" id="GO:0006508">
    <property type="term" value="P:proteolysis"/>
    <property type="evidence" value="ECO:0007669"/>
    <property type="project" value="UniProtKB-KW"/>
</dbReference>
<feature type="compositionally biased region" description="Polar residues" evidence="7">
    <location>
        <begin position="65"/>
        <end position="78"/>
    </location>
</feature>
<dbReference type="GO" id="GO:0004222">
    <property type="term" value="F:metalloendopeptidase activity"/>
    <property type="evidence" value="ECO:0007669"/>
    <property type="project" value="InterPro"/>
</dbReference>
<evidence type="ECO:0000256" key="1">
    <source>
        <dbReference type="ARBA" id="ARBA00007261"/>
    </source>
</evidence>
<dbReference type="InterPro" id="IPR050626">
    <property type="entry name" value="Peptidase_M16"/>
</dbReference>
<dbReference type="InterPro" id="IPR011765">
    <property type="entry name" value="Pept_M16_N"/>
</dbReference>
<keyword evidence="3" id="KW-0479">Metal-binding</keyword>
<keyword evidence="5" id="KW-0862">Zinc</keyword>
<evidence type="ECO:0000313" key="9">
    <source>
        <dbReference type="EMBL" id="NDJ93088.1"/>
    </source>
</evidence>
<sequence length="276" mass="31478">MNQELEAKMESLLDNGIYKSPYDTRSYRYQTLKNGIKLLIISDIHDSEEFHQTDTSESDDHISEQDSASDYNDSIESPTKNTASIAVCVHSGYLNDPPDIPGLSHFLEHMLFMGSEKFPDPSDFGDFISGHGGNYNAYTCMEQVNFFFSLPIQFFDQALERFAHFFISPLLVKETMESELIAVDNEFQSARMSDELRSDRLLQLSMIPDHPASYFSNGNLITLKTNIDKCAIDLRERVKQHWEHFYAPQIMSAVIFAPTSLNIIEQSVLSHLNNIP</sequence>
<evidence type="ECO:0000256" key="6">
    <source>
        <dbReference type="ARBA" id="ARBA00023049"/>
    </source>
</evidence>
<feature type="domain" description="Peptidase M16 N-terminal" evidence="8">
    <location>
        <begin position="75"/>
        <end position="197"/>
    </location>
</feature>
<evidence type="ECO:0000256" key="5">
    <source>
        <dbReference type="ARBA" id="ARBA00022833"/>
    </source>
</evidence>
<evidence type="ECO:0000256" key="2">
    <source>
        <dbReference type="ARBA" id="ARBA00022670"/>
    </source>
</evidence>
<dbReference type="InterPro" id="IPR001431">
    <property type="entry name" value="Pept_M16_Zn_BS"/>
</dbReference>
<dbReference type="Gene3D" id="3.30.830.10">
    <property type="entry name" value="Metalloenzyme, LuxS/M16 peptidase-like"/>
    <property type="match status" value="1"/>
</dbReference>